<evidence type="ECO:0000256" key="1">
    <source>
        <dbReference type="ARBA" id="ARBA00022536"/>
    </source>
</evidence>
<dbReference type="SMART" id="SM00216">
    <property type="entry name" value="VWD"/>
    <property type="match status" value="1"/>
</dbReference>
<dbReference type="InterPro" id="IPR001846">
    <property type="entry name" value="VWF_type-D"/>
</dbReference>
<dbReference type="PROSITE" id="PS01186">
    <property type="entry name" value="EGF_2"/>
    <property type="match status" value="6"/>
</dbReference>
<dbReference type="Proteomes" id="UP001642483">
    <property type="component" value="Unassembled WGS sequence"/>
</dbReference>
<accession>A0ABP0F8S1</accession>
<dbReference type="EMBL" id="CAWYQH010000024">
    <property type="protein sequence ID" value="CAK8676040.1"/>
    <property type="molecule type" value="Genomic_DNA"/>
</dbReference>
<feature type="domain" description="C-type lectin" evidence="10">
    <location>
        <begin position="1153"/>
        <end position="1287"/>
    </location>
</feature>
<organism evidence="12 13">
    <name type="scientific">Clavelina lepadiformis</name>
    <name type="common">Light-bulb sea squirt</name>
    <name type="synonym">Ascidia lepadiformis</name>
    <dbReference type="NCBI Taxonomy" id="159417"/>
    <lineage>
        <taxon>Eukaryota</taxon>
        <taxon>Metazoa</taxon>
        <taxon>Chordata</taxon>
        <taxon>Tunicata</taxon>
        <taxon>Ascidiacea</taxon>
        <taxon>Aplousobranchia</taxon>
        <taxon>Clavelinidae</taxon>
        <taxon>Clavelina</taxon>
    </lineage>
</organism>
<dbReference type="InterPro" id="IPR001881">
    <property type="entry name" value="EGF-like_Ca-bd_dom"/>
</dbReference>
<reference evidence="12 13" key="1">
    <citation type="submission" date="2024-02" db="EMBL/GenBank/DDBJ databases">
        <authorList>
            <person name="Daric V."/>
            <person name="Darras S."/>
        </authorList>
    </citation>
    <scope>NUCLEOTIDE SEQUENCE [LARGE SCALE GENOMIC DNA]</scope>
</reference>
<evidence type="ECO:0000256" key="8">
    <source>
        <dbReference type="SAM" id="Phobius"/>
    </source>
</evidence>
<dbReference type="InterPro" id="IPR000884">
    <property type="entry name" value="TSP1_rpt"/>
</dbReference>
<keyword evidence="13" id="KW-1185">Reference proteome</keyword>
<keyword evidence="5" id="KW-1015">Disulfide bond</keyword>
<dbReference type="InterPro" id="IPR009030">
    <property type="entry name" value="Growth_fac_rcpt_cys_sf"/>
</dbReference>
<keyword evidence="4" id="KW-0106">Calcium</keyword>
<feature type="domain" description="VWFD" evidence="11">
    <location>
        <begin position="5391"/>
        <end position="5570"/>
    </location>
</feature>
<feature type="domain" description="EGF-like" evidence="9">
    <location>
        <begin position="5960"/>
        <end position="5999"/>
    </location>
</feature>
<keyword evidence="3" id="KW-0677">Repeat</keyword>
<keyword evidence="6" id="KW-0325">Glycoprotein</keyword>
<dbReference type="InterPro" id="IPR016186">
    <property type="entry name" value="C-type_lectin-like/link_sf"/>
</dbReference>
<keyword evidence="1 7" id="KW-0245">EGF-like domain</keyword>
<evidence type="ECO:0000256" key="5">
    <source>
        <dbReference type="ARBA" id="ARBA00023157"/>
    </source>
</evidence>
<dbReference type="PROSITE" id="PS00010">
    <property type="entry name" value="ASX_HYDROXYL"/>
    <property type="match status" value="7"/>
</dbReference>
<dbReference type="SMART" id="SM00209">
    <property type="entry name" value="TSP1"/>
    <property type="match status" value="2"/>
</dbReference>
<sequence>MATFNLEVAVVFTHSDLALPSLLSVAEDKLNFDFRFCLCENIVSDPMKGVMVEYEKSVEDIARLKQSVERNGEILNFRGEVVINRKDAFRQCCLGSKRGTCYFAVWVDSSIGSLMKGFNGQVAEKDESNNFQSVPLKLEQTFCDSFPVFSSVEEFYITDAKGLNHLYLSPGRTNVSASFSVLIALPLSNGEHSTSISCKGTINVNANSSYLDFEELHSFDFVVGLETTSGQLISERTLYNKNFPWKAEYCDRTLTFRMVISFVVNGMPLESSKDTEVYVRCLGNTLKLDDFKITSSANDEIPKYNPLFSYFVTAHGKLFNHGLYPIDFASYSYSVIAFTDDDTCGWNVSDDSSIWYFTNSTIGPQSYIDVTFDFGLTVDECVCDGDNLLREMTLRFALRPVTMKLPSLLGYKPSVKDLVVHVDCLLSPVLPSAAFVVHPCDIQPGLWCMSNSSSSPTCERPTQQFVWDVGKSTFYLQISASLQTILVEGLPDEYTVSDASLYPPVSYRFFLMTNALQNKGYILELHAADLSKSVSWNRPVDSDFYEQNHMFAISLPERRFSMGEMCGRFVSFSTNATFRQQDVYHDEHVYLDINPTNNVKSMSIFPKCFGDVISVQEIFLMPESQPMLYSQQRMDNVHVGLTLAVFLNASESYDKILSVLSFKAYLSEDGLWKTGANFLLSETQSSATLIEGEEYEQGVHILRLDVSFNFEAISITKCCDSHFLFASVEPSIMWKNLSYPEDSLPDNDFGLLPITCQCQPRDLAFSKVHELPRHIDLEPGLPLNITLKVAFWESSSNQLRNFADLTTSLVNKEKMVSIEIDSRKITFLKDYNREGLVEDFVEYFTDIHLSLRVALLASDFCGLVHLEYKLDAFDVIEEFNELNNVLTIPVLTHCDSDVYNVQVLSSFLEILPCSRGFPSQPTLDLSSANALQVNFELKVTNVQSTLIEDPRIHFVYYMHQTKMLDTSIDWQIPPKTYSDFLLTVNSTRQASILVSKHLPSTSKIINVPLRIYFSETLCDQKFGYVTGILIDQSSNEELTENNRFTSQIPPDLIDKICNKVAPHNLGIWFSHQTLSVTEQTTDTNVFDIDVSLDVIRDDDILLNTHLSEHEEVGQMVFRMTHDLLEPGVEISRQSLSLHSFHSGLENSLFDSYYGGYYYNMLQSHSTFWDASYACSDVNYRLAVLKDPELQSFLGTAFSRYGISDNLWIGLQDYEREGDWKWIDGTTAYIPRPHWIREENVLEVWWAGEPENYLSDTRDCALILQYLQNPDIRFATRFCDTSSQPLCQGPMTSDLRKTIKVIPKYMIEFCGHYNAYITSTIENVAGCREGVETSLHAQILLTDSQLCGVTSDLRIVEWNFQSDIVKRESLLSYTLLADFIYTANIYFNSLAHNINLMMLIADRIHNASTLVPVLDPTAEISTPKEIVQGVYQISRVFDPTLDYILRKDYISSSPGKAVKERVNLSGNLYLQLTPSMTHFCDKELYIGSLLLPGRNAGKDVDNGDWSDNLSWRPIVISCSDQLRNQFAIQVGLSTTQQVFAKTSSQLEISFLLNNTVNELSELPYFDDIKDDFYVVAVAISKNEDLPVHSCYLEPITFSTDEISCTYSILNTTLTFRDKRNGKPYVNNAGLTVYDVSASFSLATHICRSLTHICVLPRVSPIFLNTSLCVEIFEDDGQLAKNNTGNIKHCSNVEGGTVCLIENVNNDLDRKGIFKICKGDIGLLDKTFQWRPLKSDKLFGLKDSVVLINATLLNNGPSVAIHRSEVFIRLFASQHEVPSVNTTNSTAVVPWSNFTVLDLTDQSLVEPGDRLVLTNVQVALTHLEPNLCSSLEYLWLGVYIGKDMSDLNATCTDSTALESVLIHPDQLHCSCTGTDYSIENFNLGNYLFTSDELTSKGINFSVIVRRTYSYNNGIEHSRYMSTNLDFTTFANHVSESWDSTQFLVRRYDITKERLLEYSRKPAEIIESSSCEEVSITTYLSGHLYFGDKDDQQNAYPTHGAYSLIARMVQPFGSNESDLSNNVFTSEYLVTGQADVIQILTSTAYFEYLENDLLAVEVEFAALYTGSYVIEVDFLEEFFVVNLYFGDIRLDSVNILSMVNGKTETSATILRLGSATENCGVVSSHFKDEKLFPGQTVTLRVRFFSTTTEISDIACFKLSKWLVTARFSSPYQEIEEATVTNNAQEIEISSEVKLCKTPSNILLNRLLQVRNVPLKFSTHILYSDDTFIADGIYQNIIVTELEIDRIEPGRSLLDLYQRTLVGKHSVVVTATLIITDSQCLKPPCSQFLFGTISYRYNASEILGESIPKRTLRSFFPITSAPVCGWLLLSILYDIKSSQERVLQFTQKLANCPTEVQTVFILCRPGKPSATNFRQIKPNTALPKISSNCSINFNLEASVLITYPQSCNSSMQFSLSLCEDAICHDTLLPDGMWVGVTQPQILARLIPRHSRLGRKTGFHYNLQMGGNINATFLSENENTRQKAEFPLFVHCDYNQGTFAGWITIHFTQKIKRDSYSLFGSNSAFVVKNFQFLRGPVIKRTSYDFGVDYYPYLTESNLKTLDLREQYFLEVEYRGNDLPSLSNNLYHAGIIYYVVGQNSFEGQKEDLIEVKEVELTKAQQASLQASLHEHDTIVLSDITIGLKLPATSCGPLVVGMAVIAQSSSIFQKSFVTLENAQTNFKAVTIQIDCVFDIIDLEALDYVMSPVLNTRFHPTPQLPFVETQLPPLVIPRQIVRFEGWFNLFEQNTEYPITEFIKEKDLNWMAAVSLDRKLDSKDISLDLVAVATPSIVQMQRTIVVFLTAEIRIPDAQQLKPLFEKRKNCEPRLFLLLGVAGIDGELALSNNVASFPMALDCTITGTLLLIEDFTIGGSSSDNLLLRTWESFGRTIITFEIKLRVAVPQYVEKTVDVENGLNIETFATASTSQNVASTGGIELYSNNVVVQPESSKSARGGYHFYDYLVRGELVIPESANETICAFNSVLSLATLDLDGEDQVFASRSVDSPTGFNCDNVELFNVVELHAFIMQPYVWYEFGFPLRIEIYVACSKSYDCKNLKEAKIFEEHFSLRLWLSNSFNGDGQRVQPLPNEVTTADSIGEESQSTWPTIVPRLDVTEPPNKFREGFSEPSLVNRYVLEGFVLVHESTMPCINVRSLGVEVLRGNSDAVNDLTRATSFGTTWTRLDLPCYLAPSRKGVAPAIDIVALALRTELETNILHVSAIPFSASVGISTMYEYGERSIWEITTENPNKIQYRLFLSLDKKYSSDDIEVNYEEINRNFQTLSIGGSLPYNTKMDVSGSMVWSAELKSKVCALLAASNVSHFYITLEVDSPYSNGGNVKGKYDEIDESNNYVTEAIDAGTCDDGVSRFSNQIDSFQMSGGSIIPSESSTSFHLVVTDFIQIPADENTAVIPELYLSIHLHPQNECVISNGTEMHTIVDLLMITNKFETLSRIETSNALWLQRQTRCRPSNDVYFDSCFPKLLPNFPTDGALCGRPWKMSSTITSVYADGKMTSSTHLTENVFIVCPATNLALYAQQLVVSPVRYIPGTKMTVVFDFQFGQNFEHEVEKLIYNMEVYIQRCNEAGQNIVQSNESSVSCRLNHTDRVSTNQVMQWFETCELQLYVPDDVCAENYEPCFVTTIKAEGSTKVEVFRLEPIDKALLSCSNAVHLVDFDVSWISSMSDIVENEENHLSVLIKYQAYDENLMAKSITSLFGSSFRLRYWLSLQEITRIPIVTSAEVVAMIPEVEHHTQESDGSLIITSTLPFQSNFGWNSLYCGRAFIIAEVEASEGSMIDVQPMNNLAVHPLTLDCKNDFMIVTSFELQPVFPSMHLYPDIEQEILMTFNIKSAKSSSNVKDYFYVNNKFLASLRFFLSNDPILSLLEDEEAKINVSLFSGKHVSDRSIRIAVKASIKPSQSICNFAPLYLIFLIQGSPAVMEEELLLNNNYIPLATHVNNLIKCDADLGNDLELSITSFNVISSAWLDLQTNYSFSLMMNFNKASAFSLRNNIDMKNIILTLYIKSMQDVEKKFLVIKSSIEQFASAQDFEKINNLLLSQLQLNGVLSVPGHLANIDRHICGKISILAVLDEANTFNDIVRSDNMRTVSKVLACPNDVISFANPVVHFWTLPTYDSVTSPLKISDPVIMEPKDPKPRPLSLAFATNFTLKSEINICSEEFSLVELFPEEAVFILNVIDFTQDKFIYIVPVNEPSSILPSKVNNRDDILGTDSKNTALVEVAFRHQALSYWCDVLSNHGILNLDVSMGLVARNVSWTIAVRFADTSLTDLVDYNNRFSLTTDVVCGGELDIVFSNSDTDSRLIIVPPFTYNEQNIQYDQPLTINLQFLMRLLDMRSRTRLCQVENYEEIFEKEVAVSGVLNKTLSSVICNGYKLKEGIYIVIVVRIESGDASAPVDAIFKKQVHFEDVTAYSVLYSSDQIMYSASYVLEDIIFSEQDLFFLCFSSFQRVTLQTSIHLVNSNQNEYLLLNEVNMLNNVYQLNDILIENCPKDTRLHIDEFSLLGLSDVAMVPVYAPYRLHATVYNSGPIVDEAAVEMSFHICHEPVSFDSNPEKITLPHYLDKMESIPGCSVVEPSRTEEQSQSFLFSLYERTQSMDLSDLESGFELPLNSGMYNFCWKLTTIYVLVYSDLTTSAQDGNQLIDLQHNLATTSFFYDCGPRVMDECSRNLHHCSVSAHCQDLFVGYKCVCQSKDEVIDQNGNCANISMCQFPFLNNLFVPHDLRHLCVVECDQGFLYQSGSCIDIDECGMDPNQCHEHATCTNTPGSYSCACKLGFNGGGKLCYDATNCSSETCKHEVCEEITPGIRCICNKTSSTACGGDLPAWSSWSNFSQCSSVCGTGLRQRMRSCMLTAVEKDASYCSGPSTDSIPCVVEACPNTHIDFCSDISDRCDQLRGRGICHRISLDSYNCTCKEGYIPTFYGNGNLKRCERIILQGKEDTHVNIEPDLSSDQPPLESLWFPHNDNAICRRGDTSATGSKSSKFLELRLPYPIPVHKSNLGVASARYLYAAENGVAVMSQTNLPHSTAQLLQNPSHIFQFRFLDEFEAVLLPLWMRSSLSSLTGSSVCLESFDRFGGNVNRATLAQADQIIRRHSTERFQTLLMVIITWKGITPKWKDGSSGESLSFQVTIASDFVRTYSITNYGDLRVNSVVSKAESDVSLGPSVFNGYIVKANELGTNKFYAVLDDAILYNVHPIFNISKLQDTQLPVMLFNVSASGAFTCLRWNSEEVLTNNIEISKTCPPKENAVLLESLVWKSTQHWSETEAFMKIITRMLPEEASILLQWKEIVQNFTLKCYTQVVPDSNGWNVDCCYLNGILLSDSNRWHLSGFARRYNDKNSMQYMDEDLLPMLDCCALPSSQESSDVRTCLLFTQKRPIATSEIHTSTSLALGGGDPTLMTLDGALLHMNLPGNYVLLRSDPLIIQVTVDYRLLDESLVSVVFTRLAFKDQFMATPIEVQLDEQGYLSLVAGHENFQSGNVGFEYQGGNVVHGTVVYSEIDFTLKEMIIISVRDVKNSLAFSLRLPHSFKGKTSGLLGNYDDDDTNDFITSTGLRLPSYEEPEDAGKPVVRLETSQLEDHLARSWMLHVVAHNMGIKESNISLLMDIYQFVSTVSMERKEDSFYGSENVCDNITSDNFFQAVCEKSYDGSGSNNFSTAVVNTLLKLQYAPSVNMDGVLQTNAYCQDSLYIRLGTVVQMECTVQTNNFKRPYLRVAENSAGTLLPKSVSKGSSVYDFFLDLSGETISEKSLLESGDDQPLPDISLLPEMLQTPLVLEILIDAAEGNDTVGDTLDAGNANFSILLPSTVTVVGTYIQSLVLCLCFNETQCLYQDSYAMGDPTSTNALLKDGNWLRNAKCSCSAWSYGTLCQYMLDPCDYHVCFADVQCVRNPDDSTGYSCGICPDGMTGDGVDCYSISCDNLVQENQTHCDHNCFLRDGVPTCSCYDGWILDGDGFTCNDVNDCEEITSVCAQPYSECVNTPGGFYCSCQVGFVEQNSICVDDDECLKNNGGCQVICENTVGSFSCECTSGFVLVRENCTDVDECEVGHLCTQNCHNEIGHYLCSCNSGFVLDEDRRTCIPENLCDEHTTEMHCGFENALCSMGEPVGPTCGCKHGYSLKSSFFKRSCENIDECAVSSDLCRNNSVCQDIDGDFVCECRIGYHPVDGAGGCTNINECEMENGGCEHICVDLVGSYLCRCWEGYKLTEFGTKCEDIDECASHQNSLCDPNASCINVPGSFECHCKEGFGINGETCIDFNECSYDNGECQFICENLDGSHQCTCPLGYLLQEDRKNCRDINECSKPDLNSCSGLAICINYVPGHECTCPSGYYATNDGNFTSCEKTSQLISSIELDFDLEKFCASCDFGCHLDEEGTSPSCLCQQGFEIVSEEGDRCQDIDECKNKSESPCGKNSNCVNTPGSFLCECVGDLYIPDFDGLACSENRGSWGLWGKFSTCPVDCDYGIRIRNRSCDSPPPSNGGSFCEGTKENVVLCATSSCKVFVEEEYHSVELGFGTTSMLDWLTQLQQPLTLWITEAVDEFCQNNFEKCCGFLPADSQKIEPGHFALARDPVISSYPRYGYTGIILKVTSKWIPLNYFCHSNSLLNGMAVQETRESNYLAPETLLLALQESNASYGDEGPFSGYPITSMGLGRRRLRPPTFSTLVSALISVSCVIFGLVFSFTLIKLMRKLGRKLD</sequence>
<evidence type="ECO:0000313" key="12">
    <source>
        <dbReference type="EMBL" id="CAK8676040.1"/>
    </source>
</evidence>
<dbReference type="Gene3D" id="2.20.100.10">
    <property type="entry name" value="Thrombospondin type-1 (TSP1) repeat"/>
    <property type="match status" value="2"/>
</dbReference>
<dbReference type="InterPro" id="IPR049883">
    <property type="entry name" value="NOTCH1_EGF-like"/>
</dbReference>
<feature type="domain" description="EGF-like" evidence="9">
    <location>
        <begin position="6130"/>
        <end position="6168"/>
    </location>
</feature>
<dbReference type="Pfam" id="PF14670">
    <property type="entry name" value="FXa_inhibition"/>
    <property type="match status" value="2"/>
</dbReference>
<dbReference type="CDD" id="cd00054">
    <property type="entry name" value="EGF_CA"/>
    <property type="match status" value="8"/>
</dbReference>
<keyword evidence="8" id="KW-0472">Membrane</keyword>
<dbReference type="SMART" id="SM00034">
    <property type="entry name" value="CLECT"/>
    <property type="match status" value="1"/>
</dbReference>
<evidence type="ECO:0000256" key="2">
    <source>
        <dbReference type="ARBA" id="ARBA00022729"/>
    </source>
</evidence>
<dbReference type="Pfam" id="PF00090">
    <property type="entry name" value="TSP_1"/>
    <property type="match status" value="2"/>
</dbReference>
<dbReference type="SUPFAM" id="SSF56436">
    <property type="entry name" value="C-type lectin-like"/>
    <property type="match status" value="1"/>
</dbReference>
<dbReference type="InterPro" id="IPR000152">
    <property type="entry name" value="EGF-type_Asp/Asn_hydroxyl_site"/>
</dbReference>
<dbReference type="InterPro" id="IPR018097">
    <property type="entry name" value="EGF_Ca-bd_CS"/>
</dbReference>
<comment type="caution">
    <text evidence="7">Lacks conserved residue(s) required for the propagation of feature annotation.</text>
</comment>
<evidence type="ECO:0000259" key="11">
    <source>
        <dbReference type="PROSITE" id="PS51233"/>
    </source>
</evidence>
<feature type="domain" description="EGF-like" evidence="9">
    <location>
        <begin position="6214"/>
        <end position="6255"/>
    </location>
</feature>
<dbReference type="PANTHER" id="PTHR24039">
    <property type="entry name" value="FIBRILLIN-RELATED"/>
    <property type="match status" value="1"/>
</dbReference>
<dbReference type="PROSITE" id="PS51233">
    <property type="entry name" value="VWFD"/>
    <property type="match status" value="1"/>
</dbReference>
<protein>
    <recommendedName>
        <fullName evidence="14">C-type lectin domain-containing protein</fullName>
    </recommendedName>
</protein>
<feature type="transmembrane region" description="Helical" evidence="8">
    <location>
        <begin position="6663"/>
        <end position="6684"/>
    </location>
</feature>
<evidence type="ECO:0000259" key="9">
    <source>
        <dbReference type="PROSITE" id="PS50026"/>
    </source>
</evidence>
<dbReference type="Gene3D" id="3.10.100.10">
    <property type="entry name" value="Mannose-Binding Protein A, subunit A"/>
    <property type="match status" value="1"/>
</dbReference>
<dbReference type="InterPro" id="IPR000742">
    <property type="entry name" value="EGF"/>
</dbReference>
<dbReference type="SUPFAM" id="SSF57184">
    <property type="entry name" value="Growth factor receptor domain"/>
    <property type="match status" value="2"/>
</dbReference>
<dbReference type="PROSITE" id="PS50041">
    <property type="entry name" value="C_TYPE_LECTIN_2"/>
    <property type="match status" value="1"/>
</dbReference>
<feature type="domain" description="EGF-like" evidence="9">
    <location>
        <begin position="6397"/>
        <end position="6441"/>
    </location>
</feature>
<gene>
    <name evidence="12" type="ORF">CVLEPA_LOCUS5545</name>
</gene>
<dbReference type="Pfam" id="PF12947">
    <property type="entry name" value="EGF_3"/>
    <property type="match status" value="1"/>
</dbReference>
<evidence type="ECO:0000256" key="6">
    <source>
        <dbReference type="ARBA" id="ARBA00023180"/>
    </source>
</evidence>
<dbReference type="PROSITE" id="PS50092">
    <property type="entry name" value="TSP1"/>
    <property type="match status" value="2"/>
</dbReference>
<evidence type="ECO:0000256" key="4">
    <source>
        <dbReference type="ARBA" id="ARBA00022837"/>
    </source>
</evidence>
<dbReference type="InterPro" id="IPR001304">
    <property type="entry name" value="C-type_lectin-like"/>
</dbReference>
<feature type="domain" description="EGF-like" evidence="9">
    <location>
        <begin position="4748"/>
        <end position="4788"/>
    </location>
</feature>
<keyword evidence="2" id="KW-0732">Signal</keyword>
<dbReference type="SUPFAM" id="SSF82895">
    <property type="entry name" value="TSP-1 type 1 repeat"/>
    <property type="match status" value="2"/>
</dbReference>
<feature type="domain" description="EGF-like" evidence="9">
    <location>
        <begin position="6297"/>
        <end position="6342"/>
    </location>
</feature>
<dbReference type="Gene3D" id="2.10.25.10">
    <property type="entry name" value="Laminin"/>
    <property type="match status" value="11"/>
</dbReference>
<keyword evidence="8" id="KW-1133">Transmembrane helix</keyword>
<dbReference type="InterPro" id="IPR036383">
    <property type="entry name" value="TSP1_rpt_sf"/>
</dbReference>
<dbReference type="Pfam" id="PF07645">
    <property type="entry name" value="EGF_CA"/>
    <property type="match status" value="7"/>
</dbReference>
<dbReference type="PANTHER" id="PTHR24039:SF28">
    <property type="entry name" value="EGF-LIKE DOMAIN-CONTAINING PROTEIN"/>
    <property type="match status" value="1"/>
</dbReference>
<feature type="domain" description="EGF-like" evidence="9">
    <location>
        <begin position="6002"/>
        <end position="6040"/>
    </location>
</feature>
<name>A0ABP0F8S1_CLALP</name>
<evidence type="ECO:0008006" key="14">
    <source>
        <dbReference type="Google" id="ProtNLM"/>
    </source>
</evidence>
<evidence type="ECO:0000256" key="3">
    <source>
        <dbReference type="ARBA" id="ARBA00022737"/>
    </source>
</evidence>
<dbReference type="PROSITE" id="PS50026">
    <property type="entry name" value="EGF_3"/>
    <property type="match status" value="8"/>
</dbReference>
<proteinExistence type="predicted"/>
<feature type="domain" description="EGF-like" evidence="9">
    <location>
        <begin position="6173"/>
        <end position="6213"/>
    </location>
</feature>
<keyword evidence="8" id="KW-0812">Transmembrane</keyword>
<dbReference type="SMART" id="SM00181">
    <property type="entry name" value="EGF"/>
    <property type="match status" value="16"/>
</dbReference>
<dbReference type="InterPro" id="IPR024731">
    <property type="entry name" value="NELL2-like_EGF"/>
</dbReference>
<dbReference type="SMART" id="SM00179">
    <property type="entry name" value="EGF_CA"/>
    <property type="match status" value="12"/>
</dbReference>
<evidence type="ECO:0000313" key="13">
    <source>
        <dbReference type="Proteomes" id="UP001642483"/>
    </source>
</evidence>
<comment type="caution">
    <text evidence="12">The sequence shown here is derived from an EMBL/GenBank/DDBJ whole genome shotgun (WGS) entry which is preliminary data.</text>
</comment>
<evidence type="ECO:0000256" key="7">
    <source>
        <dbReference type="PROSITE-ProRule" id="PRU00076"/>
    </source>
</evidence>
<dbReference type="InterPro" id="IPR016187">
    <property type="entry name" value="CTDL_fold"/>
</dbReference>
<evidence type="ECO:0000259" key="10">
    <source>
        <dbReference type="PROSITE" id="PS50041"/>
    </source>
</evidence>
<dbReference type="PROSITE" id="PS01187">
    <property type="entry name" value="EGF_CA"/>
    <property type="match status" value="4"/>
</dbReference>
<dbReference type="SUPFAM" id="SSF57196">
    <property type="entry name" value="EGF/Laminin"/>
    <property type="match status" value="4"/>
</dbReference>